<dbReference type="InterPro" id="IPR007016">
    <property type="entry name" value="O-antigen_ligase-rel_domated"/>
</dbReference>
<feature type="transmembrane region" description="Helical" evidence="5">
    <location>
        <begin position="174"/>
        <end position="192"/>
    </location>
</feature>
<accession>A0A6F8PQV1</accession>
<feature type="transmembrane region" description="Helical" evidence="5">
    <location>
        <begin position="235"/>
        <end position="252"/>
    </location>
</feature>
<dbReference type="Proteomes" id="UP000501466">
    <property type="component" value="Chromosome"/>
</dbReference>
<dbReference type="PANTHER" id="PTHR37422">
    <property type="entry name" value="TEICHURONIC ACID BIOSYNTHESIS PROTEIN TUAE"/>
    <property type="match status" value="1"/>
</dbReference>
<dbReference type="KEGG" id="tzo:THMIRHAT_22490"/>
<feature type="transmembrane region" description="Helical" evidence="5">
    <location>
        <begin position="396"/>
        <end position="415"/>
    </location>
</feature>
<evidence type="ECO:0000256" key="2">
    <source>
        <dbReference type="ARBA" id="ARBA00022692"/>
    </source>
</evidence>
<feature type="transmembrane region" description="Helical" evidence="5">
    <location>
        <begin position="7"/>
        <end position="27"/>
    </location>
</feature>
<name>A0A6F8PQV1_9GAMM</name>
<evidence type="ECO:0000256" key="1">
    <source>
        <dbReference type="ARBA" id="ARBA00004141"/>
    </source>
</evidence>
<organism evidence="7 8">
    <name type="scientific">Thiosulfativibrio zosterae</name>
    <dbReference type="NCBI Taxonomy" id="2675053"/>
    <lineage>
        <taxon>Bacteria</taxon>
        <taxon>Pseudomonadati</taxon>
        <taxon>Pseudomonadota</taxon>
        <taxon>Gammaproteobacteria</taxon>
        <taxon>Thiotrichales</taxon>
        <taxon>Piscirickettsiaceae</taxon>
        <taxon>Thiosulfativibrio</taxon>
    </lineage>
</organism>
<dbReference type="Pfam" id="PF04932">
    <property type="entry name" value="Wzy_C"/>
    <property type="match status" value="1"/>
</dbReference>
<protein>
    <submittedName>
        <fullName evidence="7">Polymerase</fullName>
    </submittedName>
</protein>
<evidence type="ECO:0000259" key="6">
    <source>
        <dbReference type="Pfam" id="PF04932"/>
    </source>
</evidence>
<feature type="transmembrane region" description="Helical" evidence="5">
    <location>
        <begin position="33"/>
        <end position="54"/>
    </location>
</feature>
<evidence type="ECO:0000256" key="3">
    <source>
        <dbReference type="ARBA" id="ARBA00022989"/>
    </source>
</evidence>
<evidence type="ECO:0000313" key="7">
    <source>
        <dbReference type="EMBL" id="BBP44503.1"/>
    </source>
</evidence>
<dbReference type="PANTHER" id="PTHR37422:SF13">
    <property type="entry name" value="LIPOPOLYSACCHARIDE BIOSYNTHESIS PROTEIN PA4999-RELATED"/>
    <property type="match status" value="1"/>
</dbReference>
<keyword evidence="8" id="KW-1185">Reference proteome</keyword>
<sequence length="448" mass="49437">MEDHKSRLEGFIIAGLLATIVWAPLPLGSNRDWSAALLIILISFLALLWGYHLFRSPDSDKKLKLPGLAMLGLLSLTQLWVSIQWLFGLTANPGASFQYFMLGIGYTFLFLMMISLFNTRKRLTLLLGVLVASGAFQAFWGASMVLSGVEWLFGVPKEHYLGKATGTFVNRNHLAGYLEMTIGLGIGLMLALRDGKSFRWRNVIDLLLGPKTKLRLALVIMVIGLVMTQSRMGNAGFFASLLIVGAIFILLTKEHRLRNSLLLVSFIIIDMIVISQYFGLERLKDRLVNTEVSVTQEAGGKLVFDINDLRGLAFTNSIPMAQEKSFIGHGAGSYEVVFMGHAGPNFGGHFDHAHNDYIQFWAEYGIIGSLPLVLFTLIALYQAFRALSNKESHFRSGVGFGAAMAMIAIIIHSFSDFNLQIPANAMTFVVVAAIAVLANTHRSRVRSS</sequence>
<dbReference type="EMBL" id="AP021888">
    <property type="protein sequence ID" value="BBP44503.1"/>
    <property type="molecule type" value="Genomic_DNA"/>
</dbReference>
<reference evidence="8" key="1">
    <citation type="submission" date="2019-11" db="EMBL/GenBank/DDBJ databases">
        <title>Isolation and characterization of two novel species in the genus Thiomicrorhabdus.</title>
        <authorList>
            <person name="Mochizuki J."/>
            <person name="Kojima H."/>
            <person name="Fukui M."/>
        </authorList>
    </citation>
    <scope>NUCLEOTIDE SEQUENCE [LARGE SCALE GENOMIC DNA]</scope>
    <source>
        <strain evidence="8">AkT22</strain>
    </source>
</reference>
<proteinExistence type="predicted"/>
<dbReference type="AlphaFoldDB" id="A0A6F8PQV1"/>
<feature type="transmembrane region" description="Helical" evidence="5">
    <location>
        <begin position="99"/>
        <end position="118"/>
    </location>
</feature>
<feature type="transmembrane region" description="Helical" evidence="5">
    <location>
        <begin position="364"/>
        <end position="384"/>
    </location>
</feature>
<feature type="transmembrane region" description="Helical" evidence="5">
    <location>
        <begin position="259"/>
        <end position="278"/>
    </location>
</feature>
<keyword evidence="4 5" id="KW-0472">Membrane</keyword>
<dbReference type="RefSeq" id="WP_173292217.1">
    <property type="nucleotide sequence ID" value="NZ_AP021888.1"/>
</dbReference>
<comment type="subcellular location">
    <subcellularLocation>
        <location evidence="1">Membrane</location>
        <topology evidence="1">Multi-pass membrane protein</topology>
    </subcellularLocation>
</comment>
<evidence type="ECO:0000313" key="8">
    <source>
        <dbReference type="Proteomes" id="UP000501466"/>
    </source>
</evidence>
<feature type="transmembrane region" description="Helical" evidence="5">
    <location>
        <begin position="66"/>
        <end position="87"/>
    </location>
</feature>
<feature type="transmembrane region" description="Helical" evidence="5">
    <location>
        <begin position="421"/>
        <end position="438"/>
    </location>
</feature>
<dbReference type="GO" id="GO:0016020">
    <property type="term" value="C:membrane"/>
    <property type="evidence" value="ECO:0007669"/>
    <property type="project" value="UniProtKB-SubCell"/>
</dbReference>
<evidence type="ECO:0000256" key="4">
    <source>
        <dbReference type="ARBA" id="ARBA00023136"/>
    </source>
</evidence>
<gene>
    <name evidence="7" type="ORF">THMIRHAT_22490</name>
</gene>
<keyword evidence="3 5" id="KW-1133">Transmembrane helix</keyword>
<keyword evidence="2 5" id="KW-0812">Transmembrane</keyword>
<feature type="domain" description="O-antigen ligase-related" evidence="6">
    <location>
        <begin position="216"/>
        <end position="370"/>
    </location>
</feature>
<feature type="transmembrane region" description="Helical" evidence="5">
    <location>
        <begin position="125"/>
        <end position="154"/>
    </location>
</feature>
<feature type="transmembrane region" description="Helical" evidence="5">
    <location>
        <begin position="213"/>
        <end position="229"/>
    </location>
</feature>
<evidence type="ECO:0000256" key="5">
    <source>
        <dbReference type="SAM" id="Phobius"/>
    </source>
</evidence>
<dbReference type="InterPro" id="IPR051533">
    <property type="entry name" value="WaaL-like"/>
</dbReference>